<organism evidence="6">
    <name type="scientific">Cupiennius salei</name>
    <name type="common">American wandering spider</name>
    <dbReference type="NCBI Taxonomy" id="6928"/>
    <lineage>
        <taxon>Eukaryota</taxon>
        <taxon>Metazoa</taxon>
        <taxon>Ecdysozoa</taxon>
        <taxon>Arthropoda</taxon>
        <taxon>Chelicerata</taxon>
        <taxon>Arachnida</taxon>
        <taxon>Araneae</taxon>
        <taxon>Araneomorphae</taxon>
        <taxon>Entelegynae</taxon>
        <taxon>Lycosoidea</taxon>
        <taxon>Ctenidae</taxon>
        <taxon>Cupiennius</taxon>
    </lineage>
</organism>
<dbReference type="GO" id="GO:0005576">
    <property type="term" value="C:extracellular region"/>
    <property type="evidence" value="ECO:0007669"/>
    <property type="project" value="UniProtKB-SubCell"/>
</dbReference>
<proteinExistence type="evidence at transcript level"/>
<comment type="subcellular location">
    <subcellularLocation>
        <location evidence="1">Secreted</location>
    </subcellularLocation>
</comment>
<evidence type="ECO:0000256" key="1">
    <source>
        <dbReference type="ARBA" id="ARBA00004613"/>
    </source>
</evidence>
<dbReference type="InterPro" id="IPR004169">
    <property type="entry name" value="Spidertoxin"/>
</dbReference>
<evidence type="ECO:0000256" key="4">
    <source>
        <dbReference type="ARBA" id="ARBA00023157"/>
    </source>
</evidence>
<protein>
    <submittedName>
        <fullName evidence="6">Toxin 31 isoform b</fullName>
    </submittedName>
</protein>
<dbReference type="SUPFAM" id="SSF57059">
    <property type="entry name" value="omega toxin-like"/>
    <property type="match status" value="1"/>
</dbReference>
<keyword evidence="2" id="KW-0964">Secreted</keyword>
<sequence precursor="true">MLLKVQVLLFLVGFTMLLGVHAETDSSEITEEARGCVQAGKPCTWGKTKCCGGIICKCNYSKTKCNCKPPSLDFGLG</sequence>
<dbReference type="GO" id="GO:0008200">
    <property type="term" value="F:ion channel inhibitor activity"/>
    <property type="evidence" value="ECO:0007669"/>
    <property type="project" value="InterPro"/>
</dbReference>
<accession>A0A4Y5UGL1</accession>
<reference evidence="6" key="1">
    <citation type="journal article" date="2019" name="Toxins">
        <title>The dual prey-inactivation strategy of spiders-in-depth venomic analysis of Cupiennius salei.</title>
        <authorList>
            <person name="Kuhn-Nentwig L."/>
            <person name="Langenegger N."/>
            <person name="Heller M."/>
            <person name="Koua D."/>
            <person name="Nentwig W."/>
        </authorList>
    </citation>
    <scope>NUCLEOTIDE SEQUENCE</scope>
    <source>
        <tissue evidence="6">Venom gland</tissue>
    </source>
</reference>
<dbReference type="EMBL" id="MH754574">
    <property type="protein sequence ID" value="QDC23109.1"/>
    <property type="molecule type" value="mRNA"/>
</dbReference>
<evidence type="ECO:0000256" key="3">
    <source>
        <dbReference type="ARBA" id="ARBA00022854"/>
    </source>
</evidence>
<feature type="chain" id="PRO_5021192163" evidence="5">
    <location>
        <begin position="23"/>
        <end position="77"/>
    </location>
</feature>
<feature type="signal peptide" evidence="5">
    <location>
        <begin position="1"/>
        <end position="22"/>
    </location>
</feature>
<dbReference type="Pfam" id="PF02819">
    <property type="entry name" value="Toxin_9"/>
    <property type="match status" value="1"/>
</dbReference>
<dbReference type="CDD" id="cd12960">
    <property type="entry name" value="Spider_toxin"/>
    <property type="match status" value="1"/>
</dbReference>
<evidence type="ECO:0000256" key="2">
    <source>
        <dbReference type="ARBA" id="ARBA00022525"/>
    </source>
</evidence>
<keyword evidence="3" id="KW-0960">Knottin</keyword>
<name>A0A4Y5UGL1_CUPSA</name>
<keyword evidence="4" id="KW-1015">Disulfide bond</keyword>
<evidence type="ECO:0000256" key="5">
    <source>
        <dbReference type="SAM" id="SignalP"/>
    </source>
</evidence>
<evidence type="ECO:0000313" key="6">
    <source>
        <dbReference type="EMBL" id="QDC23109.1"/>
    </source>
</evidence>
<dbReference type="Gene3D" id="4.10.40.10">
    <property type="match status" value="1"/>
</dbReference>
<dbReference type="AlphaFoldDB" id="A0A4Y5UGL1"/>
<keyword evidence="5" id="KW-0732">Signal</keyword>